<evidence type="ECO:0000313" key="3">
    <source>
        <dbReference type="Proteomes" id="UP000236743"/>
    </source>
</evidence>
<proteinExistence type="predicted"/>
<feature type="transmembrane region" description="Helical" evidence="1">
    <location>
        <begin position="12"/>
        <end position="34"/>
    </location>
</feature>
<gene>
    <name evidence="2" type="ORF">SAMN04488115_103216</name>
</gene>
<evidence type="ECO:0000313" key="2">
    <source>
        <dbReference type="EMBL" id="SEG10233.1"/>
    </source>
</evidence>
<dbReference type="Proteomes" id="UP000236743">
    <property type="component" value="Unassembled WGS sequence"/>
</dbReference>
<dbReference type="RefSeq" id="WP_103872070.1">
    <property type="nucleotide sequence ID" value="NZ_FNUY01000003.1"/>
</dbReference>
<reference evidence="2 3" key="1">
    <citation type="submission" date="2016-10" db="EMBL/GenBank/DDBJ databases">
        <authorList>
            <person name="de Groot N.N."/>
        </authorList>
    </citation>
    <scope>NUCLEOTIDE SEQUENCE [LARGE SCALE GENOMIC DNA]</scope>
    <source>
        <strain evidence="2 3">DSM 26656</strain>
    </source>
</reference>
<dbReference type="InterPro" id="IPR046657">
    <property type="entry name" value="DUF6766"/>
</dbReference>
<dbReference type="Pfam" id="PF20554">
    <property type="entry name" value="DUF6766"/>
    <property type="match status" value="1"/>
</dbReference>
<dbReference type="AlphaFoldDB" id="A0A1H5XF25"/>
<evidence type="ECO:0000256" key="1">
    <source>
        <dbReference type="SAM" id="Phobius"/>
    </source>
</evidence>
<keyword evidence="1" id="KW-0472">Membrane</keyword>
<keyword evidence="1" id="KW-1133">Transmembrane helix</keyword>
<organism evidence="2 3">
    <name type="scientific">Bosea lathyri</name>
    <dbReference type="NCBI Taxonomy" id="1036778"/>
    <lineage>
        <taxon>Bacteria</taxon>
        <taxon>Pseudomonadati</taxon>
        <taxon>Pseudomonadota</taxon>
        <taxon>Alphaproteobacteria</taxon>
        <taxon>Hyphomicrobiales</taxon>
        <taxon>Boseaceae</taxon>
        <taxon>Bosea</taxon>
    </lineage>
</organism>
<protein>
    <submittedName>
        <fullName evidence="2">Uncharacterized protein</fullName>
    </submittedName>
</protein>
<dbReference type="OrthoDB" id="187863at2"/>
<keyword evidence="1" id="KW-0812">Transmembrane</keyword>
<name>A0A1H5XF25_9HYPH</name>
<accession>A0A1H5XF25</accession>
<keyword evidence="3" id="KW-1185">Reference proteome</keyword>
<dbReference type="EMBL" id="FNUY01000003">
    <property type="protein sequence ID" value="SEG10233.1"/>
    <property type="molecule type" value="Genomic_DNA"/>
</dbReference>
<sequence>MNRSIFTRYGFAWVTGGFFLVSLVGHWVFGWFAYVQQQAEHAQAANVNGYLIEMMRDTLENWQSEFLQLLWQVAGLALLLHVGSPQSKEGDDRMEAKLDAILRSVDPKEADRLIDEIDRDYAGRHTDHRYIQQIQKRA</sequence>